<dbReference type="GeneID" id="35601097"/>
<dbReference type="Proteomes" id="UP000225277">
    <property type="component" value="Unassembled WGS sequence"/>
</dbReference>
<organism evidence="1 2">
    <name type="scientific">Ramularia collo-cygni</name>
    <dbReference type="NCBI Taxonomy" id="112498"/>
    <lineage>
        <taxon>Eukaryota</taxon>
        <taxon>Fungi</taxon>
        <taxon>Dikarya</taxon>
        <taxon>Ascomycota</taxon>
        <taxon>Pezizomycotina</taxon>
        <taxon>Dothideomycetes</taxon>
        <taxon>Dothideomycetidae</taxon>
        <taxon>Mycosphaerellales</taxon>
        <taxon>Mycosphaerellaceae</taxon>
        <taxon>Ramularia</taxon>
    </lineage>
</organism>
<gene>
    <name evidence="1" type="ORF">RCC_05950</name>
</gene>
<proteinExistence type="predicted"/>
<protein>
    <submittedName>
        <fullName evidence="1">Uncharacterized protein</fullName>
    </submittedName>
</protein>
<sequence length="139" mass="16055">MSRFEFTKDGVRLGVVPVNSIDAVAKARHGTSSHVKHVRFDNENDQSPQKMADSLSECLKRERQDWELAMARCASDIARNRDTSLYNVPALMQRLDALWEWLERNQRWDLKTYDTVVRMEKPRVKTTGILFTGGELVNC</sequence>
<dbReference type="RefSeq" id="XP_023626982.1">
    <property type="nucleotide sequence ID" value="XM_023771214.1"/>
</dbReference>
<dbReference type="AlphaFoldDB" id="A0A2D3VH79"/>
<dbReference type="EMBL" id="FJUY01000008">
    <property type="protein sequence ID" value="CZT20093.1"/>
    <property type="molecule type" value="Genomic_DNA"/>
</dbReference>
<keyword evidence="2" id="KW-1185">Reference proteome</keyword>
<reference evidence="1 2" key="1">
    <citation type="submission" date="2016-03" db="EMBL/GenBank/DDBJ databases">
        <authorList>
            <person name="Ploux O."/>
        </authorList>
    </citation>
    <scope>NUCLEOTIDE SEQUENCE [LARGE SCALE GENOMIC DNA]</scope>
    <source>
        <strain evidence="1 2">URUG2</strain>
    </source>
</reference>
<name>A0A2D3VH79_9PEZI</name>
<evidence type="ECO:0000313" key="1">
    <source>
        <dbReference type="EMBL" id="CZT20093.1"/>
    </source>
</evidence>
<evidence type="ECO:0000313" key="2">
    <source>
        <dbReference type="Proteomes" id="UP000225277"/>
    </source>
</evidence>
<accession>A0A2D3VH79</accession>